<organism evidence="4 5">
    <name type="scientific">Oryctes borbonicus</name>
    <dbReference type="NCBI Taxonomy" id="1629725"/>
    <lineage>
        <taxon>Eukaryota</taxon>
        <taxon>Metazoa</taxon>
        <taxon>Ecdysozoa</taxon>
        <taxon>Arthropoda</taxon>
        <taxon>Hexapoda</taxon>
        <taxon>Insecta</taxon>
        <taxon>Pterygota</taxon>
        <taxon>Neoptera</taxon>
        <taxon>Endopterygota</taxon>
        <taxon>Coleoptera</taxon>
        <taxon>Polyphaga</taxon>
        <taxon>Scarabaeiformia</taxon>
        <taxon>Scarabaeidae</taxon>
        <taxon>Dynastinae</taxon>
        <taxon>Oryctes</taxon>
    </lineage>
</organism>
<dbReference type="EMBL" id="LJIG01009934">
    <property type="protein sequence ID" value="KRT82087.1"/>
    <property type="molecule type" value="Genomic_DNA"/>
</dbReference>
<evidence type="ECO:0000256" key="1">
    <source>
        <dbReference type="ARBA" id="ARBA00022603"/>
    </source>
</evidence>
<evidence type="ECO:0000313" key="4">
    <source>
        <dbReference type="EMBL" id="KRT82087.1"/>
    </source>
</evidence>
<dbReference type="OrthoDB" id="5954793at2759"/>
<dbReference type="PANTHER" id="PTHR21008:SF0">
    <property type="entry name" value="S-ADENOSYLMETHIONINE SENSOR UPSTREAM OF MTORC1"/>
    <property type="match status" value="1"/>
</dbReference>
<proteinExistence type="predicted"/>
<dbReference type="Proteomes" id="UP000051574">
    <property type="component" value="Unassembled WGS sequence"/>
</dbReference>
<dbReference type="GO" id="GO:0008168">
    <property type="term" value="F:methyltransferase activity"/>
    <property type="evidence" value="ECO:0007669"/>
    <property type="project" value="UniProtKB-KW"/>
</dbReference>
<keyword evidence="1" id="KW-0489">Methyltransferase</keyword>
<evidence type="ECO:0000256" key="3">
    <source>
        <dbReference type="ARBA" id="ARBA00022691"/>
    </source>
</evidence>
<dbReference type="AlphaFoldDB" id="A0A0T6B5D6"/>
<keyword evidence="3" id="KW-0949">S-adenosyl-L-methionine</keyword>
<dbReference type="GO" id="GO:1904262">
    <property type="term" value="P:negative regulation of TORC1 signaling"/>
    <property type="evidence" value="ECO:0007669"/>
    <property type="project" value="TreeGrafter"/>
</dbReference>
<keyword evidence="5" id="KW-1185">Reference proteome</keyword>
<keyword evidence="2" id="KW-0808">Transferase</keyword>
<dbReference type="InterPro" id="IPR021867">
    <property type="entry name" value="Bmt2/SAMTOR"/>
</dbReference>
<evidence type="ECO:0008006" key="6">
    <source>
        <dbReference type="Google" id="ProtNLM"/>
    </source>
</evidence>
<evidence type="ECO:0000313" key="5">
    <source>
        <dbReference type="Proteomes" id="UP000051574"/>
    </source>
</evidence>
<name>A0A0T6B5D6_9SCAR</name>
<protein>
    <recommendedName>
        <fullName evidence="6">Methyltransferase</fullName>
    </recommendedName>
</protein>
<sequence length="121" mass="14206">CSDEQNSKQVSRILWVCNICLKYFCENGLMCYREKEIEVAKKINTDIRNDEDFIYYEHKSIKILDVGSCYNPFDNFSEYFDIFPIDIAPATSDVFDCDFLTVDIGAYTKTDLNEVHQNNRK</sequence>
<reference evidence="4 5" key="1">
    <citation type="submission" date="2015-09" db="EMBL/GenBank/DDBJ databases">
        <title>Draft genome of the scarab beetle Oryctes borbonicus.</title>
        <authorList>
            <person name="Meyer J.M."/>
            <person name="Markov G.V."/>
            <person name="Baskaran P."/>
            <person name="Herrmann M."/>
            <person name="Sommer R.J."/>
            <person name="Roedelsperger C."/>
        </authorList>
    </citation>
    <scope>NUCLEOTIDE SEQUENCE [LARGE SCALE GENOMIC DNA]</scope>
    <source>
        <strain evidence="4">OB123</strain>
        <tissue evidence="4">Whole animal</tissue>
    </source>
</reference>
<dbReference type="GO" id="GO:0032259">
    <property type="term" value="P:methylation"/>
    <property type="evidence" value="ECO:0007669"/>
    <property type="project" value="UniProtKB-KW"/>
</dbReference>
<feature type="non-terminal residue" evidence="4">
    <location>
        <position position="1"/>
    </location>
</feature>
<comment type="caution">
    <text evidence="4">The sequence shown here is derived from an EMBL/GenBank/DDBJ whole genome shotgun (WGS) entry which is preliminary data.</text>
</comment>
<accession>A0A0T6B5D6</accession>
<dbReference type="PANTHER" id="PTHR21008">
    <property type="entry name" value="S-ADENOSYLMETHIONINE SENSOR UPSTREAM OF MTORC1-RELATED"/>
    <property type="match status" value="1"/>
</dbReference>
<evidence type="ECO:0000256" key="2">
    <source>
        <dbReference type="ARBA" id="ARBA00022679"/>
    </source>
</evidence>
<gene>
    <name evidence="4" type="ORF">AMK59_4332</name>
</gene>